<dbReference type="Pfam" id="PF02926">
    <property type="entry name" value="THUMP"/>
    <property type="match status" value="1"/>
</dbReference>
<sequence length="263" mass="29650">KKQGKKQWQTPRKSGSEDPTQSHSIEAGDVGIWATCNLKMEGKCVSELKDLFGEYAQRLYRQDPTISAPEKKSPSPDVDIEAEIKKELANIRKPSASPLFTSVRLNTPCLIFFRTRSPIEPVSFVQAICDDAAISPERKQGRFIKRLTPMTVMGKANEKSLDEVAQQVLAPYFHGKSSKSKKFAIRPNLRNHNIMSRDLVIKKVASVVGHGHTVDLKNYELLILVEVYQNILGMSVVDGPHYDRLKRFNLAEIYEPSPKTRDS</sequence>
<dbReference type="SMART" id="SM00981">
    <property type="entry name" value="THUMP"/>
    <property type="match status" value="1"/>
</dbReference>
<reference evidence="4" key="1">
    <citation type="journal article" date="2020" name="Stud. Mycol.">
        <title>101 Dothideomycetes genomes: a test case for predicting lifestyles and emergence of pathogens.</title>
        <authorList>
            <person name="Haridas S."/>
            <person name="Albert R."/>
            <person name="Binder M."/>
            <person name="Bloem J."/>
            <person name="Labutti K."/>
            <person name="Salamov A."/>
            <person name="Andreopoulos B."/>
            <person name="Baker S."/>
            <person name="Barry K."/>
            <person name="Bills G."/>
            <person name="Bluhm B."/>
            <person name="Cannon C."/>
            <person name="Castanera R."/>
            <person name="Culley D."/>
            <person name="Daum C."/>
            <person name="Ezra D."/>
            <person name="Gonzalez J."/>
            <person name="Henrissat B."/>
            <person name="Kuo A."/>
            <person name="Liang C."/>
            <person name="Lipzen A."/>
            <person name="Lutzoni F."/>
            <person name="Magnuson J."/>
            <person name="Mondo S."/>
            <person name="Nolan M."/>
            <person name="Ohm R."/>
            <person name="Pangilinan J."/>
            <person name="Park H.-J."/>
            <person name="Ramirez L."/>
            <person name="Alfaro M."/>
            <person name="Sun H."/>
            <person name="Tritt A."/>
            <person name="Yoshinaga Y."/>
            <person name="Zwiers L.-H."/>
            <person name="Turgeon B."/>
            <person name="Goodwin S."/>
            <person name="Spatafora J."/>
            <person name="Crous P."/>
            <person name="Grigoriev I."/>
        </authorList>
    </citation>
    <scope>NUCLEOTIDE SEQUENCE</scope>
    <source>
        <strain evidence="4">CBS 101060</strain>
    </source>
</reference>
<dbReference type="AlphaFoldDB" id="A0A9P4VJY8"/>
<protein>
    <recommendedName>
        <fullName evidence="3">THUMP domain-containing protein</fullName>
    </recommendedName>
</protein>
<feature type="compositionally biased region" description="Polar residues" evidence="2">
    <location>
        <begin position="1"/>
        <end position="24"/>
    </location>
</feature>
<comment type="caution">
    <text evidence="4">The sequence shown here is derived from an EMBL/GenBank/DDBJ whole genome shotgun (WGS) entry which is preliminary data.</text>
</comment>
<dbReference type="PANTHER" id="PTHR13452">
    <property type="entry name" value="THUMP DOMAIN CONTAINING PROTEIN 1-RELATED"/>
    <property type="match status" value="1"/>
</dbReference>
<accession>A0A9P4VJY8</accession>
<evidence type="ECO:0000256" key="2">
    <source>
        <dbReference type="SAM" id="MobiDB-lite"/>
    </source>
</evidence>
<dbReference type="CDD" id="cd11717">
    <property type="entry name" value="THUMP_THUMPD1_like"/>
    <property type="match status" value="1"/>
</dbReference>
<feature type="domain" description="THUMP" evidence="3">
    <location>
        <begin position="132"/>
        <end position="238"/>
    </location>
</feature>
<dbReference type="Proteomes" id="UP000799429">
    <property type="component" value="Unassembled WGS sequence"/>
</dbReference>
<gene>
    <name evidence="4" type="ORF">M501DRAFT_941226</name>
</gene>
<dbReference type="InterPro" id="IPR004114">
    <property type="entry name" value="THUMP_dom"/>
</dbReference>
<feature type="region of interest" description="Disordered" evidence="2">
    <location>
        <begin position="1"/>
        <end position="25"/>
    </location>
</feature>
<keyword evidence="5" id="KW-1185">Reference proteome</keyword>
<evidence type="ECO:0000313" key="4">
    <source>
        <dbReference type="EMBL" id="KAF2835796.1"/>
    </source>
</evidence>
<feature type="non-terminal residue" evidence="4">
    <location>
        <position position="1"/>
    </location>
</feature>
<name>A0A9P4VJY8_9PEZI</name>
<dbReference type="Gene3D" id="3.30.2300.10">
    <property type="entry name" value="THUMP superfamily"/>
    <property type="match status" value="1"/>
</dbReference>
<evidence type="ECO:0000256" key="1">
    <source>
        <dbReference type="PROSITE-ProRule" id="PRU00529"/>
    </source>
</evidence>
<proteinExistence type="predicted"/>
<keyword evidence="1" id="KW-0694">RNA-binding</keyword>
<dbReference type="PANTHER" id="PTHR13452:SF10">
    <property type="entry name" value="THUMP DOMAIN-CONTAINING PROTEIN 1"/>
    <property type="match status" value="1"/>
</dbReference>
<dbReference type="SUPFAM" id="SSF143437">
    <property type="entry name" value="THUMP domain-like"/>
    <property type="match status" value="1"/>
</dbReference>
<evidence type="ECO:0000259" key="3">
    <source>
        <dbReference type="PROSITE" id="PS51165"/>
    </source>
</evidence>
<dbReference type="GO" id="GO:0006400">
    <property type="term" value="P:tRNA modification"/>
    <property type="evidence" value="ECO:0007669"/>
    <property type="project" value="InterPro"/>
</dbReference>
<dbReference type="PROSITE" id="PS51165">
    <property type="entry name" value="THUMP"/>
    <property type="match status" value="1"/>
</dbReference>
<evidence type="ECO:0000313" key="5">
    <source>
        <dbReference type="Proteomes" id="UP000799429"/>
    </source>
</evidence>
<organism evidence="4 5">
    <name type="scientific">Patellaria atrata CBS 101060</name>
    <dbReference type="NCBI Taxonomy" id="1346257"/>
    <lineage>
        <taxon>Eukaryota</taxon>
        <taxon>Fungi</taxon>
        <taxon>Dikarya</taxon>
        <taxon>Ascomycota</taxon>
        <taxon>Pezizomycotina</taxon>
        <taxon>Dothideomycetes</taxon>
        <taxon>Dothideomycetes incertae sedis</taxon>
        <taxon>Patellariales</taxon>
        <taxon>Patellariaceae</taxon>
        <taxon>Patellaria</taxon>
    </lineage>
</organism>
<dbReference type="OrthoDB" id="367221at2759"/>
<dbReference type="FunFam" id="3.30.2300.10:FF:000001">
    <property type="entry name" value="THUMP domain-containing protein 1"/>
    <property type="match status" value="1"/>
</dbReference>
<dbReference type="InterPro" id="IPR040183">
    <property type="entry name" value="THUMPD1-like"/>
</dbReference>
<dbReference type="GO" id="GO:0003723">
    <property type="term" value="F:RNA binding"/>
    <property type="evidence" value="ECO:0007669"/>
    <property type="project" value="UniProtKB-UniRule"/>
</dbReference>
<dbReference type="EMBL" id="MU006106">
    <property type="protein sequence ID" value="KAF2835796.1"/>
    <property type="molecule type" value="Genomic_DNA"/>
</dbReference>